<dbReference type="InterPro" id="IPR021457">
    <property type="entry name" value="DUF3108"/>
</dbReference>
<reference evidence="1 2" key="1">
    <citation type="submission" date="2023-10" db="EMBL/GenBank/DDBJ databases">
        <title>Complete genome sequence of Shewanella sp. DAU334.</title>
        <authorList>
            <person name="Lee Y.-S."/>
            <person name="Jeong H.-R."/>
            <person name="Hwang E.-J."/>
            <person name="Choi Y.-L."/>
            <person name="Kim G.-D."/>
        </authorList>
    </citation>
    <scope>NUCLEOTIDE SEQUENCE [LARGE SCALE GENOMIC DNA]</scope>
    <source>
        <strain evidence="1 2">DAU334</strain>
    </source>
</reference>
<name>A0ABZ0K3D0_9GAMM</name>
<protein>
    <submittedName>
        <fullName evidence="1">DUF3108 domain-containing protein</fullName>
    </submittedName>
</protein>
<dbReference type="RefSeq" id="WP_310472946.1">
    <property type="nucleotide sequence ID" value="NZ_CP136522.1"/>
</dbReference>
<proteinExistence type="predicted"/>
<dbReference type="Proteomes" id="UP001529491">
    <property type="component" value="Chromosome"/>
</dbReference>
<evidence type="ECO:0000313" key="2">
    <source>
        <dbReference type="Proteomes" id="UP001529491"/>
    </source>
</evidence>
<dbReference type="Pfam" id="PF11306">
    <property type="entry name" value="DUF3108"/>
    <property type="match status" value="1"/>
</dbReference>
<keyword evidence="2" id="KW-1185">Reference proteome</keyword>
<sequence length="293" mass="33356">MAFSMLFTSHVIAADASPLTPHTAEYQVNFGSIELGRARYILSQTDDNAFQYRFDSDVSLLLLSDQRHIRSEFSRKDNTLIPMRYSVERTGTGPNFEEQAAFAKAQNVVHSRYKGQRAKFPYDTELFDPLMVQLQFRLDVTANKQELVYNMVKEGEVDDYAFKIVGKERVNIASGSYETVKFEVVRTSTKRQTVFWMAPALTYLPVRLAHFEKGSKQLDITLLNYHFDQPLPDQPSVHSAAIEQAEVSQPLTSEKKLTQQTSELTKQQLADQITQQLLSNTDEADKEATPAKQ</sequence>
<organism evidence="1 2">
    <name type="scientific">Shewanella youngdeokensis</name>
    <dbReference type="NCBI Taxonomy" id="2999068"/>
    <lineage>
        <taxon>Bacteria</taxon>
        <taxon>Pseudomonadati</taxon>
        <taxon>Pseudomonadota</taxon>
        <taxon>Gammaproteobacteria</taxon>
        <taxon>Alteromonadales</taxon>
        <taxon>Shewanellaceae</taxon>
        <taxon>Shewanella</taxon>
    </lineage>
</organism>
<accession>A0ABZ0K3D0</accession>
<dbReference type="EMBL" id="CP136522">
    <property type="protein sequence ID" value="WOT06988.1"/>
    <property type="molecule type" value="Genomic_DNA"/>
</dbReference>
<gene>
    <name evidence="1" type="ORF">RGE70_07755</name>
</gene>
<evidence type="ECO:0000313" key="1">
    <source>
        <dbReference type="EMBL" id="WOT06988.1"/>
    </source>
</evidence>